<keyword evidence="3" id="KW-1185">Reference proteome</keyword>
<comment type="function">
    <text evidence="1">Catalyzes the cleavage of beta-carotene at its central double bond (15,15') to yield two molecules of all-trans-retinal.</text>
</comment>
<dbReference type="RefSeq" id="WP_354614234.1">
    <property type="nucleotide sequence ID" value="NZ_JBEXAE010000002.1"/>
</dbReference>
<dbReference type="NCBIfam" id="TIGR03753">
    <property type="entry name" value="blh_monoox"/>
    <property type="match status" value="1"/>
</dbReference>
<feature type="transmembrane region" description="Helical" evidence="1">
    <location>
        <begin position="122"/>
        <end position="141"/>
    </location>
</feature>
<comment type="caution">
    <text evidence="2">The sequence shown here is derived from an EMBL/GenBank/DDBJ whole genome shotgun (WGS) entry which is preliminary data.</text>
</comment>
<feature type="transmembrane region" description="Helical" evidence="1">
    <location>
        <begin position="243"/>
        <end position="268"/>
    </location>
</feature>
<reference evidence="2 3" key="1">
    <citation type="submission" date="2024-07" db="EMBL/GenBank/DDBJ databases">
        <title>The genome sequence of type strain Sediminicola arcticus GDMCC 1.2805.</title>
        <authorList>
            <person name="Liu Y."/>
        </authorList>
    </citation>
    <scope>NUCLEOTIDE SEQUENCE [LARGE SCALE GENOMIC DNA]</scope>
    <source>
        <strain evidence="2 3">GDMCC 1.2805</strain>
    </source>
</reference>
<feature type="transmembrane region" description="Helical" evidence="1">
    <location>
        <begin position="195"/>
        <end position="222"/>
    </location>
</feature>
<evidence type="ECO:0000256" key="1">
    <source>
        <dbReference type="HAMAP-Rule" id="MF_02093"/>
    </source>
</evidence>
<feature type="transmembrane region" description="Helical" evidence="1">
    <location>
        <begin position="274"/>
        <end position="293"/>
    </location>
</feature>
<evidence type="ECO:0000313" key="3">
    <source>
        <dbReference type="Proteomes" id="UP001549799"/>
    </source>
</evidence>
<dbReference type="EC" id="1.13.11.63" evidence="1"/>
<feature type="transmembrane region" description="Helical" evidence="1">
    <location>
        <begin position="12"/>
        <end position="30"/>
    </location>
</feature>
<feature type="transmembrane region" description="Helical" evidence="1">
    <location>
        <begin position="75"/>
        <end position="102"/>
    </location>
</feature>
<keyword evidence="1" id="KW-1003">Cell membrane</keyword>
<protein>
    <recommendedName>
        <fullName evidence="1">Probable beta-carotene 15,15'-dioxygenase</fullName>
        <ecNumber evidence="1">1.13.11.63</ecNumber>
    </recommendedName>
</protein>
<comment type="subcellular location">
    <subcellularLocation>
        <location evidence="1">Cell membrane</location>
        <topology evidence="1">Multi-pass membrane protein</topology>
    </subcellularLocation>
</comment>
<keyword evidence="1" id="KW-1133">Transmembrane helix</keyword>
<dbReference type="HAMAP" id="MF_02093">
    <property type="entry name" value="Beta_carotene_diox"/>
    <property type="match status" value="1"/>
</dbReference>
<organism evidence="2 3">
    <name type="scientific">Sediminicola arcticus</name>
    <dbReference type="NCBI Taxonomy" id="1574308"/>
    <lineage>
        <taxon>Bacteria</taxon>
        <taxon>Pseudomonadati</taxon>
        <taxon>Bacteroidota</taxon>
        <taxon>Flavobacteriia</taxon>
        <taxon>Flavobacteriales</taxon>
        <taxon>Flavobacteriaceae</taxon>
        <taxon>Sediminicola</taxon>
    </lineage>
</organism>
<comment type="similarity">
    <text evidence="1">Belongs to the Brp/Blh beta-carotene diooxygenase family.</text>
</comment>
<keyword evidence="1" id="KW-0223">Dioxygenase</keyword>
<dbReference type="EMBL" id="JBEXAE010000002">
    <property type="protein sequence ID" value="MET6989852.1"/>
    <property type="molecule type" value="Genomic_DNA"/>
</dbReference>
<keyword evidence="1" id="KW-0479">Metal-binding</keyword>
<evidence type="ECO:0000313" key="2">
    <source>
        <dbReference type="EMBL" id="MET6989852.1"/>
    </source>
</evidence>
<proteinExistence type="inferred from homology"/>
<name>A0ABV2ST03_9FLAO</name>
<gene>
    <name evidence="2" type="ORF">ABXZ36_04225</name>
</gene>
<sequence length="299" mass="34768">MKKEGTIFKNLDGFVLVTTFFFLWFAISFGDSVEDIVAYFLILTFGILHGANDLKLIQTSNSNAKKKSSFLKVSSYYVFFILICASLFYFLPSLALLTFVLFSGYHFGEQHWSSKFKRRSKATLWFYSSYGLIVLSLLFVSHTIEVNTVIENITGHYIEPNFFSYLLFFNIGLFAILYLLLKKNRSLESNWIREIFYLVVFLVVFKTASLLWSFAIYFILWHSLPSLVDQIKFLYGGITRKNIILYLKTSLIYWAISVIGLLVLFLFFGRDSNTFIAFFFSFLAAITFPHVLVMTRLNK</sequence>
<dbReference type="InterPro" id="IPR022270">
    <property type="entry name" value="Blh_diox"/>
</dbReference>
<accession>A0ABV2ST03</accession>
<keyword evidence="1" id="KW-0408">Iron</keyword>
<keyword evidence="1" id="KW-0812">Transmembrane</keyword>
<keyword evidence="1" id="KW-0560">Oxidoreductase</keyword>
<comment type="cofactor">
    <cofactor evidence="1">
        <name>Fe(2+)</name>
        <dbReference type="ChEBI" id="CHEBI:29033"/>
    </cofactor>
</comment>
<keyword evidence="1" id="KW-0472">Membrane</keyword>
<feature type="transmembrane region" description="Helical" evidence="1">
    <location>
        <begin position="162"/>
        <end position="180"/>
    </location>
</feature>
<dbReference type="Pfam" id="PF15461">
    <property type="entry name" value="BCD"/>
    <property type="match status" value="1"/>
</dbReference>
<comment type="caution">
    <text evidence="1">Lacks conserved residue(s) required for the propagation of feature annotation.</text>
</comment>
<comment type="catalytic activity">
    <reaction evidence="1">
        <text>all-trans-beta-carotene + O2 = 2 all-trans-retinal</text>
        <dbReference type="Rhea" id="RHEA:32887"/>
        <dbReference type="ChEBI" id="CHEBI:15379"/>
        <dbReference type="ChEBI" id="CHEBI:17579"/>
        <dbReference type="ChEBI" id="CHEBI:17898"/>
        <dbReference type="EC" id="1.13.11.63"/>
    </reaction>
</comment>
<dbReference type="Proteomes" id="UP001549799">
    <property type="component" value="Unassembled WGS sequence"/>
</dbReference>